<dbReference type="RefSeq" id="XP_014168782.1">
    <property type="nucleotide sequence ID" value="XM_014313307.1"/>
</dbReference>
<evidence type="ECO:0000256" key="9">
    <source>
        <dbReference type="ARBA" id="ARBA00022837"/>
    </source>
</evidence>
<feature type="chain" id="PRO_5003262380" description="Store-operated calcium entry-associated regulatory factor" evidence="16">
    <location>
        <begin position="29"/>
        <end position="319"/>
    </location>
</feature>
<dbReference type="InterPro" id="IPR009567">
    <property type="entry name" value="SARAF"/>
</dbReference>
<evidence type="ECO:0000256" key="8">
    <source>
        <dbReference type="ARBA" id="ARBA00022824"/>
    </source>
</evidence>
<comment type="similarity">
    <text evidence="2">Belongs to the SARAF family.</text>
</comment>
<feature type="region of interest" description="Disordered" evidence="14">
    <location>
        <begin position="253"/>
        <end position="319"/>
    </location>
</feature>
<sequence>MRLLHGCRSQAVCTGLVLLGSALQPVAATRPKNAILLSEVQSLTLRAGKMTSHRRVSAVPQLSCTSSPPALCDLHTVDVMRCTNEGPGYDHEDIQWSCTAQLPPELKVWAPPTSCAVEYRLLLTDLGDERYPDLAAETSAGGLAGADWSSWLFFGLFAAVCIWIVWSALTAGGRDDEGQANGTRRPGGGGGGGGPGFDGGGGGGGYDYDNDPPPPYPGNPKPESSTAAARAAGQQWRPGFWTGMAGGAAATYLAGRNSNNGSSSRNNSGYGYDGPRQPGRGFGRSAGPSYRSQSPQRPLTRSTSSARYEGTGFGSTSRR</sequence>
<keyword evidence="7 16" id="KW-0732">Signal</keyword>
<dbReference type="GeneID" id="25979074"/>
<dbReference type="GO" id="GO:2001256">
    <property type="term" value="P:regulation of store-operated calcium entry"/>
    <property type="evidence" value="ECO:0007669"/>
    <property type="project" value="InterPro"/>
</dbReference>
<dbReference type="STRING" id="655863.F0XSU0"/>
<name>F0XSU0_GROCL</name>
<evidence type="ECO:0000256" key="14">
    <source>
        <dbReference type="SAM" id="MobiDB-lite"/>
    </source>
</evidence>
<keyword evidence="11" id="KW-0406">Ion transport</keyword>
<evidence type="ECO:0000256" key="5">
    <source>
        <dbReference type="ARBA" id="ARBA00022568"/>
    </source>
</evidence>
<keyword evidence="9" id="KW-0106">Calcium</keyword>
<dbReference type="AlphaFoldDB" id="F0XSU0"/>
<keyword evidence="4" id="KW-0813">Transport</keyword>
<evidence type="ECO:0000256" key="2">
    <source>
        <dbReference type="ARBA" id="ARBA00006833"/>
    </source>
</evidence>
<gene>
    <name evidence="17" type="ORF">CMQ_5720</name>
</gene>
<dbReference type="PANTHER" id="PTHR15929:SF0">
    <property type="entry name" value="STORE-OPERATED CALCIUM ENTRY-ASSOCIATED REGULATORY FACTOR"/>
    <property type="match status" value="1"/>
</dbReference>
<keyword evidence="6 15" id="KW-0812">Transmembrane</keyword>
<dbReference type="EMBL" id="GL629997">
    <property type="protein sequence ID" value="EFW99299.1"/>
    <property type="molecule type" value="Genomic_DNA"/>
</dbReference>
<evidence type="ECO:0000256" key="10">
    <source>
        <dbReference type="ARBA" id="ARBA00022989"/>
    </source>
</evidence>
<evidence type="ECO:0000256" key="7">
    <source>
        <dbReference type="ARBA" id="ARBA00022729"/>
    </source>
</evidence>
<dbReference type="GO" id="GO:0005789">
    <property type="term" value="C:endoplasmic reticulum membrane"/>
    <property type="evidence" value="ECO:0007669"/>
    <property type="project" value="UniProtKB-SubCell"/>
</dbReference>
<evidence type="ECO:0000256" key="13">
    <source>
        <dbReference type="ARBA" id="ARBA00031116"/>
    </source>
</evidence>
<dbReference type="PANTHER" id="PTHR15929">
    <property type="entry name" value="STORE-OPERATED CALCIUM ENTRY-ASSOCIATED REGULATORY FACTOR"/>
    <property type="match status" value="1"/>
</dbReference>
<dbReference type="GO" id="GO:0006816">
    <property type="term" value="P:calcium ion transport"/>
    <property type="evidence" value="ECO:0007669"/>
    <property type="project" value="UniProtKB-KW"/>
</dbReference>
<evidence type="ECO:0000256" key="11">
    <source>
        <dbReference type="ARBA" id="ARBA00023065"/>
    </source>
</evidence>
<dbReference type="InParanoid" id="F0XSU0"/>
<feature type="compositionally biased region" description="Polar residues" evidence="14">
    <location>
        <begin position="290"/>
        <end position="306"/>
    </location>
</feature>
<dbReference type="Proteomes" id="UP000007796">
    <property type="component" value="Unassembled WGS sequence"/>
</dbReference>
<feature type="compositionally biased region" description="Low complexity" evidence="14">
    <location>
        <begin position="255"/>
        <end position="274"/>
    </location>
</feature>
<keyword evidence="5" id="KW-0109">Calcium transport</keyword>
<evidence type="ECO:0000256" key="4">
    <source>
        <dbReference type="ARBA" id="ARBA00022448"/>
    </source>
</evidence>
<dbReference type="Pfam" id="PF06682">
    <property type="entry name" value="SARAF"/>
    <property type="match status" value="2"/>
</dbReference>
<accession>F0XSU0</accession>
<dbReference type="OrthoDB" id="20303at2759"/>
<keyword evidence="8" id="KW-0256">Endoplasmic reticulum</keyword>
<evidence type="ECO:0000256" key="1">
    <source>
        <dbReference type="ARBA" id="ARBA00004115"/>
    </source>
</evidence>
<evidence type="ECO:0000256" key="12">
    <source>
        <dbReference type="ARBA" id="ARBA00023136"/>
    </source>
</evidence>
<comment type="subcellular location">
    <subcellularLocation>
        <location evidence="1">Endoplasmic reticulum membrane</location>
        <topology evidence="1">Single-pass type I membrane protein</topology>
    </subcellularLocation>
</comment>
<evidence type="ECO:0000256" key="15">
    <source>
        <dbReference type="SAM" id="Phobius"/>
    </source>
</evidence>
<dbReference type="eggNOG" id="ENOG502QT6Y">
    <property type="taxonomic scope" value="Eukaryota"/>
</dbReference>
<proteinExistence type="inferred from homology"/>
<evidence type="ECO:0000313" key="18">
    <source>
        <dbReference type="Proteomes" id="UP000007796"/>
    </source>
</evidence>
<feature type="region of interest" description="Disordered" evidence="14">
    <location>
        <begin position="174"/>
        <end position="233"/>
    </location>
</feature>
<evidence type="ECO:0000256" key="3">
    <source>
        <dbReference type="ARBA" id="ARBA00016584"/>
    </source>
</evidence>
<keyword evidence="10 15" id="KW-1133">Transmembrane helix</keyword>
<reference evidence="17 18" key="1">
    <citation type="journal article" date="2011" name="Proc. Natl. Acad. Sci. U.S.A.">
        <title>Genome and transcriptome analyses of the mountain pine beetle-fungal symbiont Grosmannia clavigera, a lodgepole pine pathogen.</title>
        <authorList>
            <person name="DiGuistini S."/>
            <person name="Wang Y."/>
            <person name="Liao N.Y."/>
            <person name="Taylor G."/>
            <person name="Tanguay P."/>
            <person name="Feau N."/>
            <person name="Henrissat B."/>
            <person name="Chan S.K."/>
            <person name="Hesse-Orce U."/>
            <person name="Alamouti S.M."/>
            <person name="Tsui C.K.M."/>
            <person name="Docking R.T."/>
            <person name="Levasseur A."/>
            <person name="Haridas S."/>
            <person name="Robertson G."/>
            <person name="Birol I."/>
            <person name="Holt R.A."/>
            <person name="Marra M.A."/>
            <person name="Hamelin R.C."/>
            <person name="Hirst M."/>
            <person name="Jones S.J.M."/>
            <person name="Bohlmann J."/>
            <person name="Breuil C."/>
        </authorList>
    </citation>
    <scope>NUCLEOTIDE SEQUENCE [LARGE SCALE GENOMIC DNA]</scope>
    <source>
        <strain evidence="18">kw1407 / UAMH 11150</strain>
    </source>
</reference>
<evidence type="ECO:0000256" key="6">
    <source>
        <dbReference type="ARBA" id="ARBA00022692"/>
    </source>
</evidence>
<organism evidence="18">
    <name type="scientific">Grosmannia clavigera (strain kw1407 / UAMH 11150)</name>
    <name type="common">Blue stain fungus</name>
    <name type="synonym">Graphiocladiella clavigera</name>
    <dbReference type="NCBI Taxonomy" id="655863"/>
    <lineage>
        <taxon>Eukaryota</taxon>
        <taxon>Fungi</taxon>
        <taxon>Dikarya</taxon>
        <taxon>Ascomycota</taxon>
        <taxon>Pezizomycotina</taxon>
        <taxon>Sordariomycetes</taxon>
        <taxon>Sordariomycetidae</taxon>
        <taxon>Ophiostomatales</taxon>
        <taxon>Ophiostomataceae</taxon>
        <taxon>Leptographium</taxon>
    </lineage>
</organism>
<dbReference type="HOGENOM" id="CLU_046802_1_0_1"/>
<keyword evidence="18" id="KW-1185">Reference proteome</keyword>
<evidence type="ECO:0000256" key="16">
    <source>
        <dbReference type="SAM" id="SignalP"/>
    </source>
</evidence>
<evidence type="ECO:0000313" key="17">
    <source>
        <dbReference type="EMBL" id="EFW99299.1"/>
    </source>
</evidence>
<feature type="compositionally biased region" description="Pro residues" evidence="14">
    <location>
        <begin position="211"/>
        <end position="220"/>
    </location>
</feature>
<keyword evidence="12 15" id="KW-0472">Membrane</keyword>
<feature type="compositionally biased region" description="Gly residues" evidence="14">
    <location>
        <begin position="185"/>
        <end position="206"/>
    </location>
</feature>
<protein>
    <recommendedName>
        <fullName evidence="3">Store-operated calcium entry-associated regulatory factor</fullName>
    </recommendedName>
    <alternativeName>
        <fullName evidence="13">Transmembrane protein 66</fullName>
    </alternativeName>
</protein>
<feature type="transmembrane region" description="Helical" evidence="15">
    <location>
        <begin position="148"/>
        <end position="169"/>
    </location>
</feature>
<feature type="signal peptide" evidence="16">
    <location>
        <begin position="1"/>
        <end position="28"/>
    </location>
</feature>